<sequence>MFEPLDPILHSQLRLAVVSLLMSVEEAEFTYIKEKTKATAGNLSVQVNKLKDAGYITVEKSFKDNYPLTTCKITQAGVEAFEKYLNALRSYIKPE</sequence>
<comment type="caution">
    <text evidence="2">The sequence shown here is derived from an EMBL/GenBank/DDBJ whole genome shotgun (WGS) entry which is preliminary data.</text>
</comment>
<dbReference type="Pfam" id="PF13601">
    <property type="entry name" value="HTH_34"/>
    <property type="match status" value="1"/>
</dbReference>
<organism evidence="2 3">
    <name type="scientific">Marivirga atlantica</name>
    <dbReference type="NCBI Taxonomy" id="1548457"/>
    <lineage>
        <taxon>Bacteria</taxon>
        <taxon>Pseudomonadati</taxon>
        <taxon>Bacteroidota</taxon>
        <taxon>Cytophagia</taxon>
        <taxon>Cytophagales</taxon>
        <taxon>Marivirgaceae</taxon>
        <taxon>Marivirga</taxon>
    </lineage>
</organism>
<protein>
    <submittedName>
        <fullName evidence="2">Transcriptional regulator</fullName>
    </submittedName>
</protein>
<name>A0A937ADT0_9BACT</name>
<keyword evidence="3" id="KW-1185">Reference proteome</keyword>
<evidence type="ECO:0000313" key="2">
    <source>
        <dbReference type="EMBL" id="MBL0764851.1"/>
    </source>
</evidence>
<dbReference type="InterPro" id="IPR036388">
    <property type="entry name" value="WH-like_DNA-bd_sf"/>
</dbReference>
<dbReference type="AlphaFoldDB" id="A0A937ADT0"/>
<dbReference type="InterPro" id="IPR027395">
    <property type="entry name" value="WH_DNA-bd_dom"/>
</dbReference>
<evidence type="ECO:0000313" key="3">
    <source>
        <dbReference type="Proteomes" id="UP000642920"/>
    </source>
</evidence>
<reference evidence="2" key="1">
    <citation type="submission" date="2021-01" db="EMBL/GenBank/DDBJ databases">
        <title>Marivirga sp. nov., isolated from intertidal surface sediments.</title>
        <authorList>
            <person name="Zhang M."/>
        </authorList>
    </citation>
    <scope>NUCLEOTIDE SEQUENCE</scope>
    <source>
        <strain evidence="2">SM1354</strain>
    </source>
</reference>
<dbReference type="InterPro" id="IPR036390">
    <property type="entry name" value="WH_DNA-bd_sf"/>
</dbReference>
<dbReference type="PANTHER" id="PTHR37318">
    <property type="entry name" value="BSL7504 PROTEIN"/>
    <property type="match status" value="1"/>
</dbReference>
<evidence type="ECO:0000259" key="1">
    <source>
        <dbReference type="Pfam" id="PF13601"/>
    </source>
</evidence>
<proteinExistence type="predicted"/>
<accession>A0A937ADT0</accession>
<dbReference type="RefSeq" id="WP_201918814.1">
    <property type="nucleotide sequence ID" value="NZ_JAERQG010000001.1"/>
</dbReference>
<dbReference type="Proteomes" id="UP000642920">
    <property type="component" value="Unassembled WGS sequence"/>
</dbReference>
<dbReference type="PANTHER" id="PTHR37318:SF1">
    <property type="entry name" value="BSL7504 PROTEIN"/>
    <property type="match status" value="1"/>
</dbReference>
<feature type="domain" description="Winged helix DNA-binding" evidence="1">
    <location>
        <begin position="13"/>
        <end position="92"/>
    </location>
</feature>
<dbReference type="SUPFAM" id="SSF46785">
    <property type="entry name" value="Winged helix' DNA-binding domain"/>
    <property type="match status" value="1"/>
</dbReference>
<gene>
    <name evidence="2" type="ORF">JKP34_06280</name>
</gene>
<dbReference type="Gene3D" id="1.10.10.10">
    <property type="entry name" value="Winged helix-like DNA-binding domain superfamily/Winged helix DNA-binding domain"/>
    <property type="match status" value="1"/>
</dbReference>
<dbReference type="EMBL" id="JAERQG010000001">
    <property type="protein sequence ID" value="MBL0764851.1"/>
    <property type="molecule type" value="Genomic_DNA"/>
</dbReference>